<feature type="transmembrane region" description="Helical" evidence="1">
    <location>
        <begin position="386"/>
        <end position="406"/>
    </location>
</feature>
<feature type="transmembrane region" description="Helical" evidence="1">
    <location>
        <begin position="473"/>
        <end position="494"/>
    </location>
</feature>
<feature type="transmembrane region" description="Helical" evidence="1">
    <location>
        <begin position="441"/>
        <end position="461"/>
    </location>
</feature>
<name>A0A2T2WK77_9FIRM</name>
<dbReference type="EMBL" id="PXYV01000014">
    <property type="protein sequence ID" value="PSR22630.1"/>
    <property type="molecule type" value="Genomic_DNA"/>
</dbReference>
<feature type="transmembrane region" description="Helical" evidence="1">
    <location>
        <begin position="136"/>
        <end position="154"/>
    </location>
</feature>
<keyword evidence="1" id="KW-1133">Transmembrane helix</keyword>
<evidence type="ECO:0008006" key="4">
    <source>
        <dbReference type="Google" id="ProtNLM"/>
    </source>
</evidence>
<comment type="caution">
    <text evidence="2">The sequence shown here is derived from an EMBL/GenBank/DDBJ whole genome shotgun (WGS) entry which is preliminary data.</text>
</comment>
<protein>
    <recommendedName>
        <fullName evidence="4">Glycosyltransferase RgtA/B/C/D-like domain-containing protein</fullName>
    </recommendedName>
</protein>
<organism evidence="2 3">
    <name type="scientific">Sulfobacillus acidophilus</name>
    <dbReference type="NCBI Taxonomy" id="53633"/>
    <lineage>
        <taxon>Bacteria</taxon>
        <taxon>Bacillati</taxon>
        <taxon>Bacillota</taxon>
        <taxon>Clostridia</taxon>
        <taxon>Eubacteriales</taxon>
        <taxon>Clostridiales Family XVII. Incertae Sedis</taxon>
        <taxon>Sulfobacillus</taxon>
    </lineage>
</organism>
<feature type="transmembrane region" description="Helical" evidence="1">
    <location>
        <begin position="12"/>
        <end position="32"/>
    </location>
</feature>
<feature type="transmembrane region" description="Helical" evidence="1">
    <location>
        <begin position="67"/>
        <end position="84"/>
    </location>
</feature>
<feature type="transmembrane region" description="Helical" evidence="1">
    <location>
        <begin position="412"/>
        <end position="429"/>
    </location>
</feature>
<evidence type="ECO:0000313" key="2">
    <source>
        <dbReference type="EMBL" id="PSR22630.1"/>
    </source>
</evidence>
<feature type="transmembrane region" description="Helical" evidence="1">
    <location>
        <begin position="238"/>
        <end position="257"/>
    </location>
</feature>
<sequence length="646" mass="71081">MTMALPVPLMVLTMAQVVVGGSIVAAVLPTAMFPRLSIEDQDQWLVRLGFMMTWLMLAGYLLAALHIFSGVALLFLMAITAWLLHRRAHNRYVLTGGQHVAASLFDRLSQSLDDRAREGRDWKRWLSWVPRRPWDYLWAVLVLLVLALAAWMRLGPNWQHAALFSSDADETLQWVKGIDASSLFPTGLYPMGYYLVMAALQTLTHANAVVFVKFFSALVGTLLTASVMWSTYRFAGRAVPALAAGLVYGIMPHLLPYDGVRQLAAEGQEFGDLWVLPLAWLIFQSWVTRRRGYVLAGVAMLTAVALTHPVALINAVLAAIAATLAGWVVAGVAGPILKDYLWMVPLAALVSVLPLAIGFALGIPLLSTGVSFLHASGVGGPPPIGLMAWVALAGIFALFVTKLLWYDELWEMGVPLIALLLLMFAEAIMQLPRVGVDSAVLMARGGALLALVETFCVGLGVAGVQEAVERLGVFRTGAAAGSLVAVLASAVVLLRHMPPRPFVGYSMTSDTFVAEMVRIETSFPRFSWDVVANGAYALVLNDGYQYEPSFWLSHMSYADRWPIVHGLSPKAYPISQRYIFFFVPHHLALSREVPGRVALLAQDRAQDRLVTLWIREWTRRHGPMPVYFENPALTIYWIVNPKNPLV</sequence>
<dbReference type="AlphaFoldDB" id="A0A2T2WK77"/>
<keyword evidence="1" id="KW-0472">Membrane</keyword>
<keyword evidence="1" id="KW-0812">Transmembrane</keyword>
<feature type="transmembrane region" description="Helical" evidence="1">
    <location>
        <begin position="342"/>
        <end position="366"/>
    </location>
</feature>
<evidence type="ECO:0000313" key="3">
    <source>
        <dbReference type="Proteomes" id="UP000241848"/>
    </source>
</evidence>
<feature type="transmembrane region" description="Helical" evidence="1">
    <location>
        <begin position="293"/>
        <end position="311"/>
    </location>
</feature>
<feature type="transmembrane region" description="Helical" evidence="1">
    <location>
        <begin position="269"/>
        <end position="287"/>
    </location>
</feature>
<accession>A0A2T2WK77</accession>
<gene>
    <name evidence="2" type="ORF">C7B45_06145</name>
</gene>
<proteinExistence type="predicted"/>
<feature type="transmembrane region" description="Helical" evidence="1">
    <location>
        <begin position="316"/>
        <end position="336"/>
    </location>
</feature>
<dbReference type="Proteomes" id="UP000241848">
    <property type="component" value="Unassembled WGS sequence"/>
</dbReference>
<reference evidence="2 3" key="1">
    <citation type="journal article" date="2014" name="BMC Genomics">
        <title>Comparison of environmental and isolate Sulfobacillus genomes reveals diverse carbon, sulfur, nitrogen, and hydrogen metabolisms.</title>
        <authorList>
            <person name="Justice N.B."/>
            <person name="Norman A."/>
            <person name="Brown C.T."/>
            <person name="Singh A."/>
            <person name="Thomas B.C."/>
            <person name="Banfield J.F."/>
        </authorList>
    </citation>
    <scope>NUCLEOTIDE SEQUENCE [LARGE SCALE GENOMIC DNA]</scope>
    <source>
        <strain evidence="2">AMDSBA3</strain>
    </source>
</reference>
<evidence type="ECO:0000256" key="1">
    <source>
        <dbReference type="SAM" id="Phobius"/>
    </source>
</evidence>